<dbReference type="Proteomes" id="UP000028045">
    <property type="component" value="Unassembled WGS sequence"/>
</dbReference>
<organism evidence="3 4">
    <name type="scientific">Stachybotrys chartarum (strain CBS 109288 / IBT 7711)</name>
    <name type="common">Toxic black mold</name>
    <name type="synonym">Stilbospora chartarum</name>
    <dbReference type="NCBI Taxonomy" id="1280523"/>
    <lineage>
        <taxon>Eukaryota</taxon>
        <taxon>Fungi</taxon>
        <taxon>Dikarya</taxon>
        <taxon>Ascomycota</taxon>
        <taxon>Pezizomycotina</taxon>
        <taxon>Sordariomycetes</taxon>
        <taxon>Hypocreomycetidae</taxon>
        <taxon>Hypocreales</taxon>
        <taxon>Stachybotryaceae</taxon>
        <taxon>Stachybotrys</taxon>
    </lineage>
</organism>
<protein>
    <recommendedName>
        <fullName evidence="5">Extracellular membrane protein CFEM domain-containing protein</fullName>
    </recommendedName>
</protein>
<proteinExistence type="predicted"/>
<name>A0A084AP64_STACB</name>
<accession>A0A084AP64</accession>
<sequence>MLPKFATIMAAATLVAAVQGLGNDRVVDSVLVARQHDHGDSSDHDHSHEDGEAADHDHGEEESSDDHGDHSGHGGSDASGAGSYGDFNFTATGITWPSCLQNCAHEFLDYLEPVNNPLCVSDAYYQNVTACVVDDCSEYEQGAYAAVLEAECPDDDDFSAAAVRETLTEQGGSPQECAGVDNSTIQCQNSTSEEDGGDGEGLGATMRVTGQTWFLGAALLVLPLGLML</sequence>
<evidence type="ECO:0000256" key="1">
    <source>
        <dbReference type="SAM" id="MobiDB-lite"/>
    </source>
</evidence>
<evidence type="ECO:0000256" key="2">
    <source>
        <dbReference type="SAM" id="SignalP"/>
    </source>
</evidence>
<evidence type="ECO:0000313" key="4">
    <source>
        <dbReference type="Proteomes" id="UP000028045"/>
    </source>
</evidence>
<feature type="signal peptide" evidence="2">
    <location>
        <begin position="1"/>
        <end position="20"/>
    </location>
</feature>
<dbReference type="OrthoDB" id="5412581at2759"/>
<feature type="region of interest" description="Disordered" evidence="1">
    <location>
        <begin position="36"/>
        <end position="79"/>
    </location>
</feature>
<evidence type="ECO:0000313" key="3">
    <source>
        <dbReference type="EMBL" id="KEY67093.1"/>
    </source>
</evidence>
<dbReference type="AlphaFoldDB" id="A0A084AP64"/>
<feature type="compositionally biased region" description="Basic and acidic residues" evidence="1">
    <location>
        <begin position="36"/>
        <end position="72"/>
    </location>
</feature>
<evidence type="ECO:0008006" key="5">
    <source>
        <dbReference type="Google" id="ProtNLM"/>
    </source>
</evidence>
<dbReference type="EMBL" id="KL648632">
    <property type="protein sequence ID" value="KEY67093.1"/>
    <property type="molecule type" value="Genomic_DNA"/>
</dbReference>
<reference evidence="3 4" key="1">
    <citation type="journal article" date="2014" name="BMC Genomics">
        <title>Comparative genome sequencing reveals chemotype-specific gene clusters in the toxigenic black mold Stachybotrys.</title>
        <authorList>
            <person name="Semeiks J."/>
            <person name="Borek D."/>
            <person name="Otwinowski Z."/>
            <person name="Grishin N.V."/>
        </authorList>
    </citation>
    <scope>NUCLEOTIDE SEQUENCE [LARGE SCALE GENOMIC DNA]</scope>
    <source>
        <strain evidence="4">CBS 109288 / IBT 7711</strain>
    </source>
</reference>
<keyword evidence="2" id="KW-0732">Signal</keyword>
<keyword evidence="4" id="KW-1185">Reference proteome</keyword>
<gene>
    <name evidence="3" type="ORF">S7711_07068</name>
</gene>
<dbReference type="HOGENOM" id="CLU_1278366_0_0_1"/>
<feature type="chain" id="PRO_5001771141" description="Extracellular membrane protein CFEM domain-containing protein" evidence="2">
    <location>
        <begin position="21"/>
        <end position="228"/>
    </location>
</feature>